<sequence>MPSLCKASVIMTVLTLCLTSTIFCESQKSYGNSINFILDFIRHTTTASSIKGVHAFVCWDAGDLQLLKALSRNGMLASVYSGWQHWEQLPTFHMDGNSLLFILDLKCEKSFAFLKKTGRNVEFFKPPHMWLILHDAYHPDTQLFTDHSAETMLPAAKNNGKNVLKQQHNVSSYNNSIILDAMELGDEDFSSADVYDLSYGTSPKRRAGYTNSNSTHVTHVPSGVGMKNSEFTSNHINDNSAVVEAAETGFYCEVFRGLDILVDSQVTVGRRDADSKYTLLEAYRRRRQGELVVSELGYWEATAGIVWRNVREVSVRRLDLKRTKLVASIVVTNPETLDHLDDIHNRHIDTVTKLNYVLLLHVADVLNASLELLVTDEWGYESNGSWSGLVGSLQRAEADVGGTALFVTADRMRLIDYIALTTPSVAAFVFRQPPLSLVSNLFTLPYTVRQS</sequence>
<keyword evidence="2" id="KW-0675">Receptor</keyword>
<dbReference type="Gene3D" id="3.40.190.10">
    <property type="entry name" value="Periplasmic binding protein-like II"/>
    <property type="match status" value="1"/>
</dbReference>
<evidence type="ECO:0000313" key="2">
    <source>
        <dbReference type="EMBL" id="ALD51366.1"/>
    </source>
</evidence>
<name>A0A0M4JNQ7_LOCMI</name>
<keyword evidence="1" id="KW-0732">Signal</keyword>
<evidence type="ECO:0000256" key="1">
    <source>
        <dbReference type="SAM" id="SignalP"/>
    </source>
</evidence>
<dbReference type="SUPFAM" id="SSF53850">
    <property type="entry name" value="Periplasmic binding protein-like II"/>
    <property type="match status" value="1"/>
</dbReference>
<feature type="chain" id="PRO_5005796686" evidence="1">
    <location>
        <begin position="20"/>
        <end position="451"/>
    </location>
</feature>
<protein>
    <submittedName>
        <fullName evidence="2">Ionotropic receptor 20</fullName>
    </submittedName>
</protein>
<dbReference type="EMBL" id="KP843230">
    <property type="protein sequence ID" value="ALD51366.1"/>
    <property type="molecule type" value="mRNA"/>
</dbReference>
<feature type="signal peptide" evidence="1">
    <location>
        <begin position="1"/>
        <end position="19"/>
    </location>
</feature>
<organism evidence="2">
    <name type="scientific">Locusta migratoria</name>
    <name type="common">Migratory locust</name>
    <dbReference type="NCBI Taxonomy" id="7004"/>
    <lineage>
        <taxon>Eukaryota</taxon>
        <taxon>Metazoa</taxon>
        <taxon>Ecdysozoa</taxon>
        <taxon>Arthropoda</taxon>
        <taxon>Hexapoda</taxon>
        <taxon>Insecta</taxon>
        <taxon>Pterygota</taxon>
        <taxon>Neoptera</taxon>
        <taxon>Polyneoptera</taxon>
        <taxon>Orthoptera</taxon>
        <taxon>Caelifera</taxon>
        <taxon>Acrididea</taxon>
        <taxon>Acridomorpha</taxon>
        <taxon>Acridoidea</taxon>
        <taxon>Acrididae</taxon>
        <taxon>Oedipodinae</taxon>
        <taxon>Locusta</taxon>
    </lineage>
</organism>
<proteinExistence type="evidence at transcript level"/>
<reference evidence="2" key="2">
    <citation type="submission" date="2015-02" db="EMBL/GenBank/DDBJ databases">
        <authorList>
            <person name="Torres C."/>
        </authorList>
    </citation>
    <scope>NUCLEOTIDE SEQUENCE</scope>
</reference>
<dbReference type="AlphaFoldDB" id="A0A0M4JNQ7"/>
<accession>A0A0M4JNQ7</accession>
<reference evidence="2" key="1">
    <citation type="journal article" date="2015" name="Cell. Mol. Life Sci.">
        <title>Identification and functional analysis of olfactory receptor family reveal unusual characteristics of the olfactory system in the migratory locust.</title>
        <authorList>
            <person name="Wang Z."/>
            <person name="Yang P."/>
            <person name="Chen D."/>
            <person name="Jiang F."/>
            <person name="Li Y."/>
            <person name="Wang X."/>
            <person name="Kang L."/>
        </authorList>
    </citation>
    <scope>NUCLEOTIDE SEQUENCE</scope>
</reference>
<feature type="non-terminal residue" evidence="2">
    <location>
        <position position="451"/>
    </location>
</feature>